<evidence type="ECO:0000313" key="26">
    <source>
        <dbReference type="Proteomes" id="UP000516480"/>
    </source>
</evidence>
<evidence type="ECO:0000256" key="11">
    <source>
        <dbReference type="ARBA" id="ARBA00023204"/>
    </source>
</evidence>
<dbReference type="GO" id="GO:0030915">
    <property type="term" value="C:Smc5-Smc6 complex"/>
    <property type="evidence" value="ECO:0007669"/>
    <property type="project" value="TreeGrafter"/>
</dbReference>
<keyword evidence="11" id="KW-0234">DNA repair</keyword>
<comment type="similarity">
    <text evidence="3">Belongs to the SMC family. SMC6 subfamily.</text>
</comment>
<organism evidence="17 22">
    <name type="scientific">Plasmodium berghei</name>
    <dbReference type="NCBI Taxonomy" id="5821"/>
    <lineage>
        <taxon>Eukaryota</taxon>
        <taxon>Sar</taxon>
        <taxon>Alveolata</taxon>
        <taxon>Apicomplexa</taxon>
        <taxon>Aconoidasida</taxon>
        <taxon>Haemosporida</taxon>
        <taxon>Plasmodiidae</taxon>
        <taxon>Plasmodium</taxon>
        <taxon>Plasmodium (Vinckeia)</taxon>
    </lineage>
</organism>
<evidence type="ECO:0000256" key="1">
    <source>
        <dbReference type="ARBA" id="ARBA00004123"/>
    </source>
</evidence>
<dbReference type="PANTHER" id="PTHR19306:SF6">
    <property type="entry name" value="STRUCTURAL MAINTENANCE OF CHROMOSOMES PROTEIN 6"/>
    <property type="match status" value="1"/>
</dbReference>
<dbReference type="GO" id="GO:0035861">
    <property type="term" value="C:site of double-strand break"/>
    <property type="evidence" value="ECO:0007669"/>
    <property type="project" value="TreeGrafter"/>
</dbReference>
<feature type="region of interest" description="Disordered" evidence="15">
    <location>
        <begin position="1207"/>
        <end position="1229"/>
    </location>
</feature>
<gene>
    <name evidence="17" type="primary">SMC6</name>
    <name evidence="17" type="ORF">PBK173_000352800</name>
    <name evidence="19" type="ORF">PBNK65E_000343500</name>
    <name evidence="18" type="ORF">PBNK65NY_000343200</name>
    <name evidence="21" type="ORF">PBSP11A_000343700</name>
    <name evidence="20" type="ORF">PBSP11RLL_000343500</name>
</gene>
<evidence type="ECO:0000259" key="16">
    <source>
        <dbReference type="PROSITE" id="PS50961"/>
    </source>
</evidence>
<evidence type="ECO:0000256" key="9">
    <source>
        <dbReference type="ARBA" id="ARBA00023054"/>
    </source>
</evidence>
<dbReference type="GO" id="GO:0003723">
    <property type="term" value="F:RNA binding"/>
    <property type="evidence" value="ECO:0007669"/>
    <property type="project" value="UniProtKB-UniRule"/>
</dbReference>
<dbReference type="SUPFAM" id="SSF52540">
    <property type="entry name" value="P-loop containing nucleoside triphosphate hydrolases"/>
    <property type="match status" value="1"/>
</dbReference>
<dbReference type="InterPro" id="IPR038729">
    <property type="entry name" value="Rad50/SbcC_AAA"/>
</dbReference>
<dbReference type="Proteomes" id="UP000219860">
    <property type="component" value="Chromosome 12"/>
</dbReference>
<feature type="domain" description="HTH La-type RNA-binding" evidence="16">
    <location>
        <begin position="1221"/>
        <end position="1315"/>
    </location>
</feature>
<feature type="coiled-coil region" evidence="14">
    <location>
        <begin position="631"/>
        <end position="700"/>
    </location>
</feature>
<keyword evidence="9 14" id="KW-0175">Coiled coil</keyword>
<dbReference type="Gene3D" id="3.40.50.300">
    <property type="entry name" value="P-loop containing nucleotide triphosphate hydrolases"/>
    <property type="match status" value="2"/>
</dbReference>
<evidence type="ECO:0000256" key="6">
    <source>
        <dbReference type="ARBA" id="ARBA00022763"/>
    </source>
</evidence>
<feature type="compositionally biased region" description="Basic and acidic residues" evidence="15">
    <location>
        <begin position="973"/>
        <end position="990"/>
    </location>
</feature>
<dbReference type="EMBL" id="LT608148">
    <property type="protein sequence ID" value="SCM25663.1"/>
    <property type="molecule type" value="Genomic_DNA"/>
</dbReference>
<dbReference type="Proteomes" id="UP000220214">
    <property type="component" value="Chromosome 12"/>
</dbReference>
<feature type="compositionally biased region" description="Polar residues" evidence="15">
    <location>
        <begin position="960"/>
        <end position="972"/>
    </location>
</feature>
<keyword evidence="7" id="KW-0067">ATP-binding</keyword>
<evidence type="ECO:0000256" key="14">
    <source>
        <dbReference type="SAM" id="Coils"/>
    </source>
</evidence>
<dbReference type="PROSITE" id="PS50961">
    <property type="entry name" value="HTH_LA"/>
    <property type="match status" value="1"/>
</dbReference>
<dbReference type="VEuPathDB" id="PlasmoDB:PBANKA_1240000"/>
<dbReference type="Pfam" id="PF13476">
    <property type="entry name" value="AAA_23"/>
    <property type="match status" value="1"/>
</dbReference>
<dbReference type="OrthoDB" id="10072614at2759"/>
<evidence type="ECO:0000256" key="5">
    <source>
        <dbReference type="ARBA" id="ARBA00022741"/>
    </source>
</evidence>
<reference evidence="17 22" key="1">
    <citation type="submission" date="2016-02" db="EMBL/GenBank/DDBJ databases">
        <authorList>
            <consortium name="Pathogen Informatics"/>
        </authorList>
    </citation>
    <scope>NUCLEOTIDE SEQUENCE [LARGE SCALE GENOMIC DNA]</scope>
    <source>
        <strain evidence="17 22">K173</strain>
        <strain evidence="18 26">NK65 ny</strain>
        <strain evidence="19 25">NK65e</strain>
        <strain evidence="21 23">SP11 Antwerpcl1</strain>
        <strain evidence="20 24">SP11 RLL</strain>
    </source>
</reference>
<feature type="coiled-coil region" evidence="14">
    <location>
        <begin position="1057"/>
        <end position="1130"/>
    </location>
</feature>
<evidence type="ECO:0000313" key="17">
    <source>
        <dbReference type="EMBL" id="CXI82889.1"/>
    </source>
</evidence>
<dbReference type="GO" id="GO:0003684">
    <property type="term" value="F:damaged DNA binding"/>
    <property type="evidence" value="ECO:0007669"/>
    <property type="project" value="TreeGrafter"/>
</dbReference>
<evidence type="ECO:0000256" key="15">
    <source>
        <dbReference type="SAM" id="MobiDB-lite"/>
    </source>
</evidence>
<feature type="region of interest" description="Disordered" evidence="15">
    <location>
        <begin position="142"/>
        <end position="165"/>
    </location>
</feature>
<feature type="compositionally biased region" description="Basic residues" evidence="15">
    <location>
        <begin position="21"/>
        <end position="30"/>
    </location>
</feature>
<dbReference type="Proteomes" id="UP000219974">
    <property type="component" value="Chromosome 12"/>
</dbReference>
<dbReference type="EMBL" id="LT608276">
    <property type="protein sequence ID" value="SCO62139.1"/>
    <property type="molecule type" value="Genomic_DNA"/>
</dbReference>
<dbReference type="EMBL" id="LT160032">
    <property type="protein sequence ID" value="CXI82889.1"/>
    <property type="molecule type" value="Genomic_DNA"/>
</dbReference>
<evidence type="ECO:0000313" key="22">
    <source>
        <dbReference type="Proteomes" id="UP000069549"/>
    </source>
</evidence>
<evidence type="ECO:0000313" key="24">
    <source>
        <dbReference type="Proteomes" id="UP000219974"/>
    </source>
</evidence>
<evidence type="ECO:0000313" key="18">
    <source>
        <dbReference type="EMBL" id="SCM25663.1"/>
    </source>
</evidence>
<feature type="compositionally biased region" description="Low complexity" evidence="15">
    <location>
        <begin position="155"/>
        <end position="165"/>
    </location>
</feature>
<keyword evidence="6" id="KW-0227">DNA damage</keyword>
<protein>
    <submittedName>
        <fullName evidence="17">Structural maintenance of chromosomes protein 6, putative</fullName>
    </submittedName>
</protein>
<dbReference type="GO" id="GO:0005634">
    <property type="term" value="C:nucleus"/>
    <property type="evidence" value="ECO:0007669"/>
    <property type="project" value="UniProtKB-SubCell"/>
</dbReference>
<dbReference type="PANTHER" id="PTHR19306">
    <property type="entry name" value="STRUCTURAL MAINTENANCE OF CHROMOSOMES 5,6 SMC5, SMC6"/>
    <property type="match status" value="1"/>
</dbReference>
<dbReference type="InterPro" id="IPR006630">
    <property type="entry name" value="La_HTH"/>
</dbReference>
<dbReference type="GO" id="GO:0003697">
    <property type="term" value="F:single-stranded DNA binding"/>
    <property type="evidence" value="ECO:0007669"/>
    <property type="project" value="TreeGrafter"/>
</dbReference>
<evidence type="ECO:0000256" key="8">
    <source>
        <dbReference type="ARBA" id="ARBA00022884"/>
    </source>
</evidence>
<keyword evidence="8 13" id="KW-0694">RNA-binding</keyword>
<sequence length="1591" mass="187505">MHLDTNDSFERNDDINLNAFVKKKEKKRKRNEKDESESSNENSNHIEKHKENIIKINSDFMVNDSEIYDRNLLPNKNYIKQNELEKERNDKINYNKKNTKFMKINTNLNNYSSDIQNDVNMLDSRKSSSVTFFSKKIGTNEKKNDKNLSKRTEISNNSGNDSDSSNWLEHIIRDKEEENAKKNVNINFNQVLIQTSNKNDTQELYDDGFENNVFNISVLDDADIKSFYGTTGKIIKLRIRNFLNHENLELSFNCYKNIIIGKNGKGKSAIAQAIAVGLGSQGKNAGRDASIANYIKDYDKNKKNLICHIEIFLSNSGINSFKRHIYGDILVVKRVISSHSSKFYIYGLNNCNRKSGLMYPIFSDTSKRVHSIHNTLDNPFNCESTSNLDASYQSVGQRREQNRESIFKQAQKRGYIENYLNVIKLNIKSPCVYLDQEKGKMFFSNISEKGLYKFFMTSVGLDAVEEEIEKETNQLEECEKQIKQKEILLSPQVEELNNMKKRNDLLCYEFKKLKKYDNCYKVFVFYELLKSTIIFFNEYLKSENLKNEKVINNIENKMCNIVKKNESIKEELNKLINMNNKIYNLVSKNMTKINKYTSMLNELKDLKSSYIKQKEYIVTDLSILNKRKENKNLIKEHLNKYEHQMNSLNEKMTNEKKKEKDLQLEINQKENQIYDLEYSIQKIQNQIQEIDKQIDIITNQATEIQKIKNIHIKKKMYIYGYDIYSIRNNIKHTYKILNKSEREYFPIPDEWKLTNQTSTNFGKYENKNENIFKYEPIGPIGEYIKINDRYKNDKIFSIIEKHLGDIFYSWLVSCYEDKNNLIKASNFGKNNIGKLNIIVTNSFNHITREILLQNINFFLKKINGNTIYSYLNIDLLPTSLLFYLYDNFKIAQTLICNDSNQLQEILNTNDKRNIKSIYVVNEYVLVKVMSNGGLHYQPFKEENYKTPIFLNFEKNENDFSYNKENNQNSNDLNNKEKGDSNSGLTKEEQLKDLKAEKMKKKDEIVFTSKKILSYKNVLEKLNESIKKCKLSQDELSYQLKNVDELIQNHDKIFSEQLDAKINEIEENTNEINEYINIIENKKKNAEKLTFFHKYFMSTHIDYLKKKKKKFNNMIEEYDSLNEILIKLEKDKLKNDEICIKNKQKFLASLNKLHSIYFETLNKDGFLDKIFLKNPFLVLKERSTNVEIENVVIEKKIDNQNVGELKKKTEKNSIDKKDKDSELSSSESEKIGNNNYENAYIDMRFIINNFTRNEFEKESLSTPIPLSCLSSFNKMFIISKDCENNIDIGNKCNENSKEINENMYNINDKDKEGEIPYIINLEKYVNEILNNIIKSDQGNEESRKNEREEEMNDLWNDNKINIEGKKYSDILWKKRCEKKMEITEILKTYGFNNNESTDNSMNIFFNNLIDQYSNEEKCYNIQMRQISDLKKNYDMHLSNIKLRKVKYSNVLNKTKEQVTSHFITILKSMNNYKGKIEFDDFKKIIKVMISINQDSSNNTFMEISSLSGGERSTIQMALLASMSLTESSSFHMFDELDVYMDELTRVKNMQQFCKFIDSNGNKQYFFITPHIEITELFWEEAKEKKAKIFSLS</sequence>
<dbReference type="Proteomes" id="UP000516480">
    <property type="component" value="Chromosome 12"/>
</dbReference>
<proteinExistence type="inferred from homology"/>
<evidence type="ECO:0000313" key="25">
    <source>
        <dbReference type="Proteomes" id="UP000220214"/>
    </source>
</evidence>
<evidence type="ECO:0000313" key="23">
    <source>
        <dbReference type="Proteomes" id="UP000219860"/>
    </source>
</evidence>
<accession>A0A0Y9YTY4</accession>
<dbReference type="EMBL" id="LT608260">
    <property type="protein sequence ID" value="SCO63869.1"/>
    <property type="molecule type" value="Genomic_DNA"/>
</dbReference>
<feature type="region of interest" description="Disordered" evidence="15">
    <location>
        <begin position="960"/>
        <end position="990"/>
    </location>
</feature>
<evidence type="ECO:0000256" key="12">
    <source>
        <dbReference type="ARBA" id="ARBA00023242"/>
    </source>
</evidence>
<evidence type="ECO:0000256" key="13">
    <source>
        <dbReference type="PROSITE-ProRule" id="PRU00332"/>
    </source>
</evidence>
<keyword evidence="12" id="KW-0539">Nucleus</keyword>
<feature type="coiled-coil region" evidence="14">
    <location>
        <begin position="461"/>
        <end position="488"/>
    </location>
</feature>
<keyword evidence="4" id="KW-0158">Chromosome</keyword>
<name>A0A0Y9YTY4_PLABE</name>
<comment type="subcellular location">
    <subcellularLocation>
        <location evidence="2">Chromosome</location>
    </subcellularLocation>
    <subcellularLocation>
        <location evidence="1">Nucleus</location>
    </subcellularLocation>
</comment>
<dbReference type="InterPro" id="IPR027417">
    <property type="entry name" value="P-loop_NTPase"/>
</dbReference>
<dbReference type="Proteomes" id="UP000069549">
    <property type="component" value="Chromosome 12"/>
</dbReference>
<evidence type="ECO:0000313" key="20">
    <source>
        <dbReference type="EMBL" id="SCO62139.1"/>
    </source>
</evidence>
<evidence type="ECO:0000313" key="19">
    <source>
        <dbReference type="EMBL" id="SCN27442.1"/>
    </source>
</evidence>
<keyword evidence="10" id="KW-0233">DNA recombination</keyword>
<evidence type="ECO:0000256" key="10">
    <source>
        <dbReference type="ARBA" id="ARBA00023172"/>
    </source>
</evidence>
<evidence type="ECO:0000256" key="7">
    <source>
        <dbReference type="ARBA" id="ARBA00022840"/>
    </source>
</evidence>
<evidence type="ECO:0000256" key="3">
    <source>
        <dbReference type="ARBA" id="ARBA00006793"/>
    </source>
</evidence>
<evidence type="ECO:0000256" key="4">
    <source>
        <dbReference type="ARBA" id="ARBA00022454"/>
    </source>
</evidence>
<evidence type="ECO:0000313" key="21">
    <source>
        <dbReference type="EMBL" id="SCO63869.1"/>
    </source>
</evidence>
<dbReference type="OMA" id="FKHEPIG"/>
<keyword evidence="5" id="KW-0547">Nucleotide-binding</keyword>
<dbReference type="GO" id="GO:0016887">
    <property type="term" value="F:ATP hydrolysis activity"/>
    <property type="evidence" value="ECO:0007669"/>
    <property type="project" value="InterPro"/>
</dbReference>
<feature type="compositionally biased region" description="Basic and acidic residues" evidence="15">
    <location>
        <begin position="142"/>
        <end position="153"/>
    </location>
</feature>
<dbReference type="GO" id="GO:0005524">
    <property type="term" value="F:ATP binding"/>
    <property type="evidence" value="ECO:0007669"/>
    <property type="project" value="UniProtKB-KW"/>
</dbReference>
<feature type="region of interest" description="Disordered" evidence="15">
    <location>
        <begin position="20"/>
        <end position="49"/>
    </location>
</feature>
<dbReference type="EMBL" id="LT614638">
    <property type="protein sequence ID" value="SCN27442.1"/>
    <property type="molecule type" value="Genomic_DNA"/>
</dbReference>
<dbReference type="GO" id="GO:0000724">
    <property type="term" value="P:double-strand break repair via homologous recombination"/>
    <property type="evidence" value="ECO:0007669"/>
    <property type="project" value="TreeGrafter"/>
</dbReference>
<evidence type="ECO:0000256" key="2">
    <source>
        <dbReference type="ARBA" id="ARBA00004286"/>
    </source>
</evidence>